<protein>
    <submittedName>
        <fullName evidence="1">Uncharacterized protein</fullName>
    </submittedName>
</protein>
<evidence type="ECO:0000313" key="2">
    <source>
        <dbReference type="Proteomes" id="UP000017127"/>
    </source>
</evidence>
<dbReference type="RefSeq" id="WP_023068296.1">
    <property type="nucleotide sequence ID" value="NZ_AUZM01000056.1"/>
</dbReference>
<evidence type="ECO:0000313" key="1">
    <source>
        <dbReference type="EMBL" id="ERT05474.1"/>
    </source>
</evidence>
<name>U7QCA1_9CYAN</name>
<accession>U7QCA1</accession>
<dbReference type="AlphaFoldDB" id="U7QCA1"/>
<proteinExistence type="predicted"/>
<organism evidence="1 2">
    <name type="scientific">Lyngbya aestuarii BL J</name>
    <dbReference type="NCBI Taxonomy" id="1348334"/>
    <lineage>
        <taxon>Bacteria</taxon>
        <taxon>Bacillati</taxon>
        <taxon>Cyanobacteriota</taxon>
        <taxon>Cyanophyceae</taxon>
        <taxon>Oscillatoriophycideae</taxon>
        <taxon>Oscillatoriales</taxon>
        <taxon>Microcoleaceae</taxon>
        <taxon>Lyngbya</taxon>
    </lineage>
</organism>
<reference evidence="1 2" key="1">
    <citation type="journal article" date="2013" name="Front. Microbiol.">
        <title>Comparative genomic analyses of the cyanobacterium, Lyngbya aestuarii BL J, a powerful hydrogen producer.</title>
        <authorList>
            <person name="Kothari A."/>
            <person name="Vaughn M."/>
            <person name="Garcia-Pichel F."/>
        </authorList>
    </citation>
    <scope>NUCLEOTIDE SEQUENCE [LARGE SCALE GENOMIC DNA]</scope>
    <source>
        <strain evidence="1 2">BL J</strain>
    </source>
</reference>
<keyword evidence="2" id="KW-1185">Reference proteome</keyword>
<dbReference type="EMBL" id="AUZM01000056">
    <property type="protein sequence ID" value="ERT05474.1"/>
    <property type="molecule type" value="Genomic_DNA"/>
</dbReference>
<gene>
    <name evidence="1" type="ORF">M595_4583</name>
</gene>
<dbReference type="Proteomes" id="UP000017127">
    <property type="component" value="Unassembled WGS sequence"/>
</dbReference>
<sequence>MDFQWEQGFTDIQQSEIEILQAYQVTHEFYQEVQYREDFEQHCQWYAETAERHQQELQKMRGDINLFSWFLRGRGTN</sequence>
<dbReference type="OrthoDB" id="426466at2"/>
<comment type="caution">
    <text evidence="1">The sequence shown here is derived from an EMBL/GenBank/DDBJ whole genome shotgun (WGS) entry which is preliminary data.</text>
</comment>